<evidence type="ECO:0000256" key="1">
    <source>
        <dbReference type="SAM" id="MobiDB-lite"/>
    </source>
</evidence>
<feature type="region of interest" description="Disordered" evidence="1">
    <location>
        <begin position="169"/>
        <end position="188"/>
    </location>
</feature>
<feature type="signal peptide" evidence="2">
    <location>
        <begin position="1"/>
        <end position="18"/>
    </location>
</feature>
<sequence length="242" mass="27964">MKIAYCMLILTSWVSVCCYKHKITGIHRQLNPIKLEKDLVEWQRNNIATIIPILTDIACEACSKISDKNEREKCMFEVINVRLKLEIKQMEVSYFQFVLPLVVTENEANSALHKHELREELNIQPNDIPDVFDEIKHILCNDCSNPNNKKEICQKKICKRSITKLSIDNEEEIDHEEEDEDPGGEGKIETYLSKQSTAADRWPVIFAHLTDMMCQLCRDIKDQKNTNCVVQNCLNPTIVNGD</sequence>
<keyword evidence="2" id="KW-0732">Signal</keyword>
<protein>
    <submittedName>
        <fullName evidence="3">Uncharacterized protein</fullName>
    </submittedName>
</protein>
<dbReference type="AlphaFoldDB" id="A0A3L5TSG5"/>
<evidence type="ECO:0000313" key="4">
    <source>
        <dbReference type="Proteomes" id="UP000266721"/>
    </source>
</evidence>
<reference evidence="3 4" key="1">
    <citation type="journal article" date="2016" name="PLoS ONE">
        <title>A First Insight into the Genome of the Filter-Feeder Mussel Mytilus galloprovincialis.</title>
        <authorList>
            <person name="Murgarella M."/>
            <person name="Puiu D."/>
            <person name="Novoa B."/>
            <person name="Figueras A."/>
            <person name="Posada D."/>
            <person name="Canchaya C."/>
        </authorList>
    </citation>
    <scope>NUCLEOTIDE SEQUENCE [LARGE SCALE GENOMIC DNA]</scope>
    <source>
        <tissue evidence="3">Muscle</tissue>
    </source>
</reference>
<accession>A0A3L5TSG5</accession>
<feature type="compositionally biased region" description="Acidic residues" evidence="1">
    <location>
        <begin position="169"/>
        <end position="183"/>
    </location>
</feature>
<name>A0A3L5TSG5_MYTGA</name>
<gene>
    <name evidence="3" type="ORF">AM593_01186</name>
</gene>
<dbReference type="Proteomes" id="UP000266721">
    <property type="component" value="Unassembled WGS sequence"/>
</dbReference>
<feature type="non-terminal residue" evidence="3">
    <location>
        <position position="242"/>
    </location>
</feature>
<evidence type="ECO:0000256" key="2">
    <source>
        <dbReference type="SAM" id="SignalP"/>
    </source>
</evidence>
<keyword evidence="4" id="KW-1185">Reference proteome</keyword>
<comment type="caution">
    <text evidence="3">The sequence shown here is derived from an EMBL/GenBank/DDBJ whole genome shotgun (WGS) entry which is preliminary data.</text>
</comment>
<dbReference type="EMBL" id="KV586570">
    <property type="protein sequence ID" value="OPL32834.1"/>
    <property type="molecule type" value="Genomic_DNA"/>
</dbReference>
<feature type="non-terminal residue" evidence="3">
    <location>
        <position position="1"/>
    </location>
</feature>
<organism evidence="3 4">
    <name type="scientific">Mytilus galloprovincialis</name>
    <name type="common">Mediterranean mussel</name>
    <dbReference type="NCBI Taxonomy" id="29158"/>
    <lineage>
        <taxon>Eukaryota</taxon>
        <taxon>Metazoa</taxon>
        <taxon>Spiralia</taxon>
        <taxon>Lophotrochozoa</taxon>
        <taxon>Mollusca</taxon>
        <taxon>Bivalvia</taxon>
        <taxon>Autobranchia</taxon>
        <taxon>Pteriomorphia</taxon>
        <taxon>Mytilida</taxon>
        <taxon>Mytiloidea</taxon>
        <taxon>Mytilidae</taxon>
        <taxon>Mytilinae</taxon>
        <taxon>Mytilus</taxon>
    </lineage>
</organism>
<proteinExistence type="predicted"/>
<evidence type="ECO:0000313" key="3">
    <source>
        <dbReference type="EMBL" id="OPL32834.1"/>
    </source>
</evidence>
<feature type="chain" id="PRO_5018059388" evidence="2">
    <location>
        <begin position="19"/>
        <end position="242"/>
    </location>
</feature>